<evidence type="ECO:0000313" key="2">
    <source>
        <dbReference type="Proteomes" id="UP000005064"/>
    </source>
</evidence>
<protein>
    <submittedName>
        <fullName evidence="1">Uncharacterized protein</fullName>
    </submittedName>
</protein>
<gene>
    <name evidence="1" type="ORF">AK37_05062</name>
</gene>
<dbReference type="EMBL" id="AHBW01000032">
    <property type="protein sequence ID" value="EHK85113.1"/>
    <property type="molecule type" value="Genomic_DNA"/>
</dbReference>
<comment type="caution">
    <text evidence="1">The sequence shown here is derived from an EMBL/GenBank/DDBJ whole genome shotgun (WGS) entry which is preliminary data.</text>
</comment>
<name>H0JN35_9NOCA</name>
<accession>H0JN35</accession>
<proteinExistence type="predicted"/>
<reference evidence="1 2" key="1">
    <citation type="submission" date="2011-12" db="EMBL/GenBank/DDBJ databases">
        <authorList>
            <person name="Kriszt B."/>
            <person name="Tancsics A."/>
            <person name="Cserhati M."/>
            <person name="Toth A."/>
            <person name="Nagy I."/>
            <person name="Horvath B."/>
            <person name="Tamura T."/>
            <person name="Kukolya J."/>
            <person name="Szoboszlay S."/>
        </authorList>
    </citation>
    <scope>NUCLEOTIDE SEQUENCE [LARGE SCALE GENOMIC DNA]</scope>
    <source>
        <strain evidence="1 2">AK37</strain>
    </source>
</reference>
<organism evidence="1 2">
    <name type="scientific">Rhodococcus pyridinivorans AK37</name>
    <dbReference type="NCBI Taxonomy" id="1114960"/>
    <lineage>
        <taxon>Bacteria</taxon>
        <taxon>Bacillati</taxon>
        <taxon>Actinomycetota</taxon>
        <taxon>Actinomycetes</taxon>
        <taxon>Mycobacteriales</taxon>
        <taxon>Nocardiaceae</taxon>
        <taxon>Rhodococcus</taxon>
    </lineage>
</organism>
<dbReference type="AlphaFoldDB" id="H0JN35"/>
<sequence length="72" mass="7256">MNTIVPANGLDGDGRAVLGVGAVDTAVTAGGQDERPGAGRCEEQALEIQFHGVTSEEGSDGVLTCAKTLADR</sequence>
<evidence type="ECO:0000313" key="1">
    <source>
        <dbReference type="EMBL" id="EHK85113.1"/>
    </source>
</evidence>
<dbReference type="RefSeq" id="WP_006551008.1">
    <property type="nucleotide sequence ID" value="NZ_AHBW01000032.1"/>
</dbReference>
<dbReference type="PATRIC" id="fig|1114960.4.peg.1021"/>
<dbReference type="Proteomes" id="UP000005064">
    <property type="component" value="Unassembled WGS sequence"/>
</dbReference>